<accession>A0A1Y2I6E0</accession>
<gene>
    <name evidence="1" type="ORF">PYCCODRAFT_1429225</name>
</gene>
<name>A0A1Y2I6E0_TRAC3</name>
<dbReference type="Proteomes" id="UP000193067">
    <property type="component" value="Unassembled WGS sequence"/>
</dbReference>
<evidence type="ECO:0000313" key="1">
    <source>
        <dbReference type="EMBL" id="OSC96213.1"/>
    </source>
</evidence>
<proteinExistence type="predicted"/>
<keyword evidence="2" id="KW-1185">Reference proteome</keyword>
<reference evidence="1 2" key="1">
    <citation type="journal article" date="2015" name="Biotechnol. Biofuels">
        <title>Enhanced degradation of softwood versus hardwood by the white-rot fungus Pycnoporus coccineus.</title>
        <authorList>
            <person name="Couturier M."/>
            <person name="Navarro D."/>
            <person name="Chevret D."/>
            <person name="Henrissat B."/>
            <person name="Piumi F."/>
            <person name="Ruiz-Duenas F.J."/>
            <person name="Martinez A.T."/>
            <person name="Grigoriev I.V."/>
            <person name="Riley R."/>
            <person name="Lipzen A."/>
            <person name="Berrin J.G."/>
            <person name="Master E.R."/>
            <person name="Rosso M.N."/>
        </authorList>
    </citation>
    <scope>NUCLEOTIDE SEQUENCE [LARGE SCALE GENOMIC DNA]</scope>
    <source>
        <strain evidence="1 2">BRFM310</strain>
    </source>
</reference>
<dbReference type="AlphaFoldDB" id="A0A1Y2I6E0"/>
<evidence type="ECO:0000313" key="2">
    <source>
        <dbReference type="Proteomes" id="UP000193067"/>
    </source>
</evidence>
<sequence length="221" mass="24222">MVTETCQIRCCSRHSNGLVVQHPIPILSNPPSAAEQSWMSLRDPGFATLHSDWAHLQISGGPRKCLAVVTPLANYTTDGVKVQHDITMVVNALVQKTAHMQQILGSCRGRLADCSDAGKLPKADRMLLQVWVQLMTSASPAGLLMGSNTVYFVEAQGGNLIIDGHYYRVPAQPTDAPLWPLDTFHLMLRSYVHGDGAPESLVTRYCFLGGAWVRWNCLVVV</sequence>
<dbReference type="EMBL" id="KZ084221">
    <property type="protein sequence ID" value="OSC96213.1"/>
    <property type="molecule type" value="Genomic_DNA"/>
</dbReference>
<feature type="non-terminal residue" evidence="1">
    <location>
        <position position="221"/>
    </location>
</feature>
<dbReference type="OrthoDB" id="2758508at2759"/>
<protein>
    <submittedName>
        <fullName evidence="1">Uncharacterized protein</fullName>
    </submittedName>
</protein>
<organism evidence="1 2">
    <name type="scientific">Trametes coccinea (strain BRFM310)</name>
    <name type="common">Pycnoporus coccineus</name>
    <dbReference type="NCBI Taxonomy" id="1353009"/>
    <lineage>
        <taxon>Eukaryota</taxon>
        <taxon>Fungi</taxon>
        <taxon>Dikarya</taxon>
        <taxon>Basidiomycota</taxon>
        <taxon>Agaricomycotina</taxon>
        <taxon>Agaricomycetes</taxon>
        <taxon>Polyporales</taxon>
        <taxon>Polyporaceae</taxon>
        <taxon>Trametes</taxon>
    </lineage>
</organism>